<feature type="compositionally biased region" description="Pro residues" evidence="1">
    <location>
        <begin position="28"/>
        <end position="41"/>
    </location>
</feature>
<dbReference type="AlphaFoldDB" id="A0A9P9DF04"/>
<dbReference type="OrthoDB" id="5385910at2759"/>
<protein>
    <submittedName>
        <fullName evidence="2">Uncharacterized protein</fullName>
    </submittedName>
</protein>
<feature type="compositionally biased region" description="Pro residues" evidence="1">
    <location>
        <begin position="51"/>
        <end position="65"/>
    </location>
</feature>
<evidence type="ECO:0000256" key="1">
    <source>
        <dbReference type="SAM" id="MobiDB-lite"/>
    </source>
</evidence>
<feature type="region of interest" description="Disordered" evidence="1">
    <location>
        <begin position="1"/>
        <end position="194"/>
    </location>
</feature>
<feature type="compositionally biased region" description="Basic and acidic residues" evidence="1">
    <location>
        <begin position="151"/>
        <end position="166"/>
    </location>
</feature>
<evidence type="ECO:0000313" key="3">
    <source>
        <dbReference type="Proteomes" id="UP000700596"/>
    </source>
</evidence>
<feature type="compositionally biased region" description="Pro residues" evidence="1">
    <location>
        <begin position="75"/>
        <end position="84"/>
    </location>
</feature>
<feature type="compositionally biased region" description="Pro residues" evidence="1">
    <location>
        <begin position="105"/>
        <end position="117"/>
    </location>
</feature>
<dbReference type="Proteomes" id="UP000700596">
    <property type="component" value="Unassembled WGS sequence"/>
</dbReference>
<reference evidence="2" key="1">
    <citation type="journal article" date="2021" name="Nat. Commun.">
        <title>Genetic determinants of endophytism in the Arabidopsis root mycobiome.</title>
        <authorList>
            <person name="Mesny F."/>
            <person name="Miyauchi S."/>
            <person name="Thiergart T."/>
            <person name="Pickel B."/>
            <person name="Atanasova L."/>
            <person name="Karlsson M."/>
            <person name="Huettel B."/>
            <person name="Barry K.W."/>
            <person name="Haridas S."/>
            <person name="Chen C."/>
            <person name="Bauer D."/>
            <person name="Andreopoulos W."/>
            <person name="Pangilinan J."/>
            <person name="LaButti K."/>
            <person name="Riley R."/>
            <person name="Lipzen A."/>
            <person name="Clum A."/>
            <person name="Drula E."/>
            <person name="Henrissat B."/>
            <person name="Kohler A."/>
            <person name="Grigoriev I.V."/>
            <person name="Martin F.M."/>
            <person name="Hacquard S."/>
        </authorList>
    </citation>
    <scope>NUCLEOTIDE SEQUENCE</scope>
    <source>
        <strain evidence="2">MPI-CAGE-CH-0243</strain>
    </source>
</reference>
<keyword evidence="3" id="KW-1185">Reference proteome</keyword>
<evidence type="ECO:0000313" key="2">
    <source>
        <dbReference type="EMBL" id="KAH7117734.1"/>
    </source>
</evidence>
<proteinExistence type="predicted"/>
<feature type="compositionally biased region" description="Low complexity" evidence="1">
    <location>
        <begin position="125"/>
        <end position="139"/>
    </location>
</feature>
<accession>A0A9P9DF04</accession>
<feature type="compositionally biased region" description="Polar residues" evidence="1">
    <location>
        <begin position="17"/>
        <end position="26"/>
    </location>
</feature>
<organism evidence="2 3">
    <name type="scientific">Dendryphion nanum</name>
    <dbReference type="NCBI Taxonomy" id="256645"/>
    <lineage>
        <taxon>Eukaryota</taxon>
        <taxon>Fungi</taxon>
        <taxon>Dikarya</taxon>
        <taxon>Ascomycota</taxon>
        <taxon>Pezizomycotina</taxon>
        <taxon>Dothideomycetes</taxon>
        <taxon>Pleosporomycetidae</taxon>
        <taxon>Pleosporales</taxon>
        <taxon>Torulaceae</taxon>
        <taxon>Dendryphion</taxon>
    </lineage>
</organism>
<name>A0A9P9DF04_9PLEO</name>
<comment type="caution">
    <text evidence="2">The sequence shown here is derived from an EMBL/GenBank/DDBJ whole genome shotgun (WGS) entry which is preliminary data.</text>
</comment>
<feature type="compositionally biased region" description="Basic and acidic residues" evidence="1">
    <location>
        <begin position="1"/>
        <end position="11"/>
    </location>
</feature>
<gene>
    <name evidence="2" type="ORF">B0J11DRAFT_560888</name>
</gene>
<feature type="compositionally biased region" description="Low complexity" evidence="1">
    <location>
        <begin position="85"/>
        <end position="97"/>
    </location>
</feature>
<dbReference type="EMBL" id="JAGMWT010000013">
    <property type="protein sequence ID" value="KAH7117734.1"/>
    <property type="molecule type" value="Genomic_DNA"/>
</dbReference>
<sequence>MPPIPIHKDAPIKPTGITPQTDYTPSNPQNPPPTRTVPNPNPATTTSVPSSGPPPPQPGARPIPPTAAAYNPSPSTAPPAPQPGTHPTQGYTATHTTTETRLHNPDPPPQFSIPPPTNAQLAGRSTTTSTTASKPGPTTLNMGPVASPFQTEDRGGAVPTRERNSLEHPPGYVQTQAFDHPNYDGDGKNTDGGVGGTAWNMLARAGEALKKGEEAAWRAVGNK</sequence>